<evidence type="ECO:0000256" key="1">
    <source>
        <dbReference type="SAM" id="MobiDB-lite"/>
    </source>
</evidence>
<name>A0ABX8YY87_9BACT</name>
<feature type="compositionally biased region" description="Basic and acidic residues" evidence="1">
    <location>
        <begin position="116"/>
        <end position="128"/>
    </location>
</feature>
<gene>
    <name evidence="2" type="ORF">RHAB15C_0000059</name>
</gene>
<keyword evidence="3" id="KW-1185">Reference proteome</keyword>
<dbReference type="Proteomes" id="UP000822862">
    <property type="component" value="Chromosome"/>
</dbReference>
<evidence type="ECO:0000313" key="3">
    <source>
        <dbReference type="Proteomes" id="UP000822862"/>
    </source>
</evidence>
<feature type="region of interest" description="Disordered" evidence="1">
    <location>
        <begin position="1"/>
        <end position="166"/>
    </location>
</feature>
<dbReference type="EMBL" id="CP075585">
    <property type="protein sequence ID" value="QZA58189.1"/>
    <property type="molecule type" value="Genomic_DNA"/>
</dbReference>
<organism evidence="2 3">
    <name type="scientific">Candidatus Rhabdochlamydia porcellionis</name>
    <dbReference type="NCBI Taxonomy" id="225148"/>
    <lineage>
        <taxon>Bacteria</taxon>
        <taxon>Pseudomonadati</taxon>
        <taxon>Chlamydiota</taxon>
        <taxon>Chlamydiia</taxon>
        <taxon>Parachlamydiales</taxon>
        <taxon>Candidatus Rhabdochlamydiaceae</taxon>
        <taxon>Candidatus Rhabdochlamydia</taxon>
    </lineage>
</organism>
<feature type="compositionally biased region" description="Basic and acidic residues" evidence="1">
    <location>
        <begin position="95"/>
        <end position="104"/>
    </location>
</feature>
<accession>A0ABX8YY87</accession>
<protein>
    <submittedName>
        <fullName evidence="2">Uncharacterized protein</fullName>
    </submittedName>
</protein>
<sequence length="254" mass="27870">MTFKIGSHPPLYTSQKTKTKTLTSVNQGSEKSSTTWYARGIDPSPTQENRRPPAPKLSPDRVNIIPVALQAPLKNKPTPLPRSNTTHLSSTSEPSKIDKTDISIKNKIPPEPLPRSNDKQKKAFRADLSDVTSAKNALKPTDKKIPLLPSSQENKPNLDSASVSTATSRRVSFTSEISASKTPNIPIKSILKKISSFSKTIDTKAVTKDSEINASETLLSNNTDIESKEELAGWVDVDKIFSECFEYLNDHSSP</sequence>
<dbReference type="RefSeq" id="WP_194845896.1">
    <property type="nucleotide sequence ID" value="NZ_CP075585.1"/>
</dbReference>
<evidence type="ECO:0000313" key="2">
    <source>
        <dbReference type="EMBL" id="QZA58189.1"/>
    </source>
</evidence>
<proteinExistence type="predicted"/>
<feature type="compositionally biased region" description="Polar residues" evidence="1">
    <location>
        <begin position="149"/>
        <end position="166"/>
    </location>
</feature>
<reference evidence="2 3" key="1">
    <citation type="submission" date="2020-01" db="EMBL/GenBank/DDBJ databases">
        <authorList>
            <person name="Sixt B."/>
            <person name="Schulz F."/>
            <person name="Kostanjsek R."/>
            <person name="Koestlbacher S."/>
            <person name="Collingro A."/>
            <person name="Toenshoff E."/>
            <person name="Horn M."/>
        </authorList>
    </citation>
    <scope>NUCLEOTIDE SEQUENCE [LARGE SCALE GENOMIC DNA]</scope>
    <source>
        <strain evidence="2 3">15C</strain>
    </source>
</reference>
<reference evidence="2 3" key="2">
    <citation type="submission" date="2021-05" db="EMBL/GenBank/DDBJ databases">
        <title>Ecology and evolution of chlamydial symbionts of arthropods.</title>
        <authorList>
            <person name="Halter T."/>
            <person name="Sixt B.S."/>
            <person name="Toenshoff E.R."/>
            <person name="Koestlbacher S."/>
            <person name="Schulz F."/>
            <person name="Kostanjsek R."/>
            <person name="Collingro A."/>
            <person name="Hendrickx F."/>
            <person name="Horn M."/>
        </authorList>
    </citation>
    <scope>NUCLEOTIDE SEQUENCE [LARGE SCALE GENOMIC DNA]</scope>
    <source>
        <strain evidence="2 3">15C</strain>
    </source>
</reference>
<feature type="compositionally biased region" description="Polar residues" evidence="1">
    <location>
        <begin position="81"/>
        <end position="94"/>
    </location>
</feature>
<feature type="compositionally biased region" description="Polar residues" evidence="1">
    <location>
        <begin position="22"/>
        <end position="36"/>
    </location>
</feature>